<name>A0AAJ1UVU4_9MOLU</name>
<sequence length="483" mass="55799">MNVKKIIRWISTTVGITSSFLISALTNNSHTYEIQYENTDNIDVNNLTRKYNSNVETKLVKPKAKNGFIFSGWKLKDETIIETIAVGTQENIILSPVLINEYPNYSNIKNLFIDSSSKINFDIRVIKIKQLITKEELAFGNEKYQLQKLIVELINNFDNKLMQDIMFDSHFVSGSHASSTINVETIEKIKKVNVKTFSKEVSVWELLWFELKDWWNNWLGTAFYGLVGVGATIGIGYSAYTSYWKNKRNFKLKDGENLKITLELHPENGVKSEDWYALFYNGKSTLETSCSCQRKFIKNNSNENNSKPSVSYILRNNPLIPKLLLYNEKDSSLDSEWFWIKDYYEGTNTVPFYKHGGKKEKLGNLVIKREIIDDKKLCEMYTNEKNFITCECKSLKCKNNNEVKKCHIAIEKKKCNICTNNENGQEECKCKFLCCTINKEGKTCCINIENNECNMHTNQEKCKCKTLCCATNKSDKKCCIVIE</sequence>
<dbReference type="AlphaFoldDB" id="A0AAJ1UVU4"/>
<keyword evidence="1" id="KW-1133">Transmembrane helix</keyword>
<accession>A0AAJ1UVU4</accession>
<reference evidence="2" key="1">
    <citation type="submission" date="2023-05" db="EMBL/GenBank/DDBJ databases">
        <title>Mycoplasma phocimorsus sp. nov., isolated from Scandinavian patients with seal finger or septic arthritis after contact with seals.</title>
        <authorList>
            <person name="Skafte-Holm A."/>
            <person name="Pedersen T.R."/>
            <person name="Froelund M."/>
            <person name="Stegger M."/>
            <person name="Qvortrup K."/>
            <person name="Michaels D.L."/>
            <person name="Brown D.R."/>
            <person name="Jensen J.S."/>
        </authorList>
    </citation>
    <scope>NUCLEOTIDE SEQUENCE</scope>
    <source>
        <strain evidence="2">M5725</strain>
    </source>
</reference>
<gene>
    <name evidence="2" type="ORF">QLQ80_02350</name>
</gene>
<keyword evidence="1" id="KW-0812">Transmembrane</keyword>
<organism evidence="2 3">
    <name type="scientific">Mycoplasma phocimorsus</name>
    <dbReference type="NCBI Taxonomy" id="3045839"/>
    <lineage>
        <taxon>Bacteria</taxon>
        <taxon>Bacillati</taxon>
        <taxon>Mycoplasmatota</taxon>
        <taxon>Mollicutes</taxon>
        <taxon>Mycoplasmataceae</taxon>
        <taxon>Mycoplasma</taxon>
    </lineage>
</organism>
<dbReference type="RefSeq" id="WP_283827321.1">
    <property type="nucleotide sequence ID" value="NZ_JASDDP010000020.1"/>
</dbReference>
<proteinExistence type="predicted"/>
<comment type="caution">
    <text evidence="2">The sequence shown here is derived from an EMBL/GenBank/DDBJ whole genome shotgun (WGS) entry which is preliminary data.</text>
</comment>
<dbReference type="EMBL" id="JASDDP010000020">
    <property type="protein sequence ID" value="MDJ1645914.1"/>
    <property type="molecule type" value="Genomic_DNA"/>
</dbReference>
<dbReference type="Proteomes" id="UP001224428">
    <property type="component" value="Unassembled WGS sequence"/>
</dbReference>
<evidence type="ECO:0000313" key="3">
    <source>
        <dbReference type="Proteomes" id="UP001224428"/>
    </source>
</evidence>
<protein>
    <recommendedName>
        <fullName evidence="4">InlB B-repeat-containing protein</fullName>
    </recommendedName>
</protein>
<keyword evidence="3" id="KW-1185">Reference proteome</keyword>
<keyword evidence="1" id="KW-0472">Membrane</keyword>
<evidence type="ECO:0000313" key="2">
    <source>
        <dbReference type="EMBL" id="MDJ1645914.1"/>
    </source>
</evidence>
<evidence type="ECO:0008006" key="4">
    <source>
        <dbReference type="Google" id="ProtNLM"/>
    </source>
</evidence>
<feature type="transmembrane region" description="Helical" evidence="1">
    <location>
        <begin position="218"/>
        <end position="240"/>
    </location>
</feature>
<evidence type="ECO:0000256" key="1">
    <source>
        <dbReference type="SAM" id="Phobius"/>
    </source>
</evidence>